<dbReference type="PIRSF" id="PIRSF002690">
    <property type="entry name" value="L-type_lectin_plant"/>
    <property type="match status" value="1"/>
</dbReference>
<evidence type="ECO:0000256" key="5">
    <source>
        <dbReference type="ARBA" id="ARBA00023180"/>
    </source>
</evidence>
<dbReference type="Gene3D" id="2.60.120.200">
    <property type="match status" value="1"/>
</dbReference>
<dbReference type="InterPro" id="IPR013320">
    <property type="entry name" value="ConA-like_dom_sf"/>
</dbReference>
<evidence type="ECO:0000256" key="6">
    <source>
        <dbReference type="ARBA" id="ARBA00023211"/>
    </source>
</evidence>
<sequence length="296" mass="32311">MATSNFLTQKPFPLLLTISITFFLLLLTKVNSSEVHSFSIKNFAKSQNNLILQGDALVTPTGKLQPTKVENGISVGTSLIGRALYSTPIHIWGSSTQKVANFATYFSFVINATDKTKTADGLAFFLGPVDTQPQTGGGYLGLFNYQNSNSFSNQTVAVEFDTYHNQWDPDKTPHIGIDVNTIESKKTSSWGFRNGNVATVLITYQANSKTLVASLVFPSGKTSYIVSASVDLSATVPEWVRVGFSATTGTQYVETHDVLSWSFESKLPDSDCGVEENDIDLASFMVDDSIHCTSYF</sequence>
<dbReference type="AlphaFoldDB" id="A0A2H4X1W0"/>
<evidence type="ECO:0000256" key="3">
    <source>
        <dbReference type="ARBA" id="ARBA00022734"/>
    </source>
</evidence>
<keyword evidence="5" id="KW-0325">Glycoprotein</keyword>
<protein>
    <submittedName>
        <fullName evidence="9">Lectin</fullName>
    </submittedName>
</protein>
<dbReference type="InterPro" id="IPR050258">
    <property type="entry name" value="Leguminous_Lectin"/>
</dbReference>
<name>A0A2H4X1W0_SOPFL</name>
<feature type="chain" id="PRO_5014180157" evidence="7">
    <location>
        <begin position="33"/>
        <end position="296"/>
    </location>
</feature>
<dbReference type="PROSITE" id="PS00307">
    <property type="entry name" value="LECTIN_LEGUME_BETA"/>
    <property type="match status" value="1"/>
</dbReference>
<evidence type="ECO:0000256" key="7">
    <source>
        <dbReference type="SAM" id="SignalP"/>
    </source>
</evidence>
<evidence type="ECO:0000256" key="1">
    <source>
        <dbReference type="ARBA" id="ARBA00007606"/>
    </source>
</evidence>
<dbReference type="InterPro" id="IPR016363">
    <property type="entry name" value="L-lectin"/>
</dbReference>
<evidence type="ECO:0000313" key="9">
    <source>
        <dbReference type="EMBL" id="AUD40030.1"/>
    </source>
</evidence>
<dbReference type="GO" id="GO:0030246">
    <property type="term" value="F:carbohydrate binding"/>
    <property type="evidence" value="ECO:0007669"/>
    <property type="project" value="UniProtKB-KW"/>
</dbReference>
<dbReference type="GO" id="GO:0046872">
    <property type="term" value="F:metal ion binding"/>
    <property type="evidence" value="ECO:0007669"/>
    <property type="project" value="UniProtKB-KW"/>
</dbReference>
<keyword evidence="4" id="KW-0106">Calcium</keyword>
<feature type="signal peptide" evidence="7">
    <location>
        <begin position="1"/>
        <end position="32"/>
    </location>
</feature>
<reference evidence="9" key="1">
    <citation type="journal article" date="2017" name="Gene Rep">
        <title>Molecular cloning and expression analysis of two lectin genes in Sophora flavescens.</title>
        <authorList>
            <person name="Liu M."/>
            <person name="Wang X."/>
            <person name="Yin D."/>
            <person name="Yang Q."/>
            <person name="Liao Y."/>
            <person name="Wu J."/>
        </authorList>
    </citation>
    <scope>NUCLEOTIDE SEQUENCE</scope>
    <source>
        <strain evidence="9">SFL-2</strain>
    </source>
</reference>
<evidence type="ECO:0000259" key="8">
    <source>
        <dbReference type="Pfam" id="PF00139"/>
    </source>
</evidence>
<keyword evidence="2" id="KW-0479">Metal-binding</keyword>
<dbReference type="EMBL" id="KY622027">
    <property type="protein sequence ID" value="AUD40030.1"/>
    <property type="molecule type" value="mRNA"/>
</dbReference>
<keyword evidence="7" id="KW-0732">Signal</keyword>
<keyword evidence="3" id="KW-0430">Lectin</keyword>
<accession>A0A2H4X1W0</accession>
<evidence type="ECO:0000256" key="4">
    <source>
        <dbReference type="ARBA" id="ARBA00022837"/>
    </source>
</evidence>
<dbReference type="PANTHER" id="PTHR32401">
    <property type="entry name" value="CONCANAVALIN A-LIKE LECTIN FAMILY PROTEIN"/>
    <property type="match status" value="1"/>
</dbReference>
<dbReference type="InterPro" id="IPR001220">
    <property type="entry name" value="Legume_lectin_dom"/>
</dbReference>
<dbReference type="SUPFAM" id="SSF49899">
    <property type="entry name" value="Concanavalin A-like lectins/glucanases"/>
    <property type="match status" value="1"/>
</dbReference>
<dbReference type="InterPro" id="IPR000985">
    <property type="entry name" value="Lectin_LegA_CS"/>
</dbReference>
<dbReference type="PANTHER" id="PTHR32401:SF45">
    <property type="entry name" value="LECTIN"/>
    <property type="match status" value="1"/>
</dbReference>
<evidence type="ECO:0000256" key="2">
    <source>
        <dbReference type="ARBA" id="ARBA00022723"/>
    </source>
</evidence>
<dbReference type="CDD" id="cd06899">
    <property type="entry name" value="lectin_legume_LecRK_Arcelin_ConA"/>
    <property type="match status" value="1"/>
</dbReference>
<comment type="similarity">
    <text evidence="1">Belongs to the leguminous lectin family.</text>
</comment>
<feature type="domain" description="Legume lectin" evidence="8">
    <location>
        <begin position="37"/>
        <end position="268"/>
    </location>
</feature>
<keyword evidence="6" id="KW-0464">Manganese</keyword>
<dbReference type="InterPro" id="IPR019825">
    <property type="entry name" value="Lectin_legB_Mn/Ca_BS"/>
</dbReference>
<dbReference type="Pfam" id="PF00139">
    <property type="entry name" value="Lectin_legB"/>
    <property type="match status" value="1"/>
</dbReference>
<organism evidence="9">
    <name type="scientific">Sophora flavescens</name>
    <name type="common">Shrubby sophora</name>
    <name type="synonym">Radiusia flavescens</name>
    <dbReference type="NCBI Taxonomy" id="49840"/>
    <lineage>
        <taxon>Eukaryota</taxon>
        <taxon>Viridiplantae</taxon>
        <taxon>Streptophyta</taxon>
        <taxon>Embryophyta</taxon>
        <taxon>Tracheophyta</taxon>
        <taxon>Spermatophyta</taxon>
        <taxon>Magnoliopsida</taxon>
        <taxon>eudicotyledons</taxon>
        <taxon>Gunneridae</taxon>
        <taxon>Pentapetalae</taxon>
        <taxon>rosids</taxon>
        <taxon>fabids</taxon>
        <taxon>Fabales</taxon>
        <taxon>Fabaceae</taxon>
        <taxon>Papilionoideae</taxon>
        <taxon>50 kb inversion clade</taxon>
        <taxon>genistoids sensu lato</taxon>
        <taxon>core genistoids</taxon>
        <taxon>Sophoreae</taxon>
        <taxon>Sophora</taxon>
    </lineage>
</organism>
<dbReference type="PROSITE" id="PS00308">
    <property type="entry name" value="LECTIN_LEGUME_ALPHA"/>
    <property type="match status" value="1"/>
</dbReference>
<proteinExistence type="evidence at transcript level"/>